<protein>
    <submittedName>
        <fullName evidence="1">Uncharacterized protein</fullName>
    </submittedName>
</protein>
<sequence length="39" mass="4147">MVSTVTVGLEQSFDVSVATRVYAGIFPEFLQLGTLLDAA</sequence>
<evidence type="ECO:0000313" key="2">
    <source>
        <dbReference type="Proteomes" id="UP000005929"/>
    </source>
</evidence>
<dbReference type="Proteomes" id="UP000005929">
    <property type="component" value="Unassembled WGS sequence"/>
</dbReference>
<dbReference type="AlphaFoldDB" id="A0AAV3FNC5"/>
<reference evidence="1 2" key="1">
    <citation type="journal article" date="2013" name="Genome Announc.">
        <title>Draft Genome Sequences of Two Pairs of Human Intestinal Bifidobacterium longum subsp. longum Strains, 44B and 1-6B and 35B and 2-2B, Consecutively Isolated from Two Children after a 5-Year Time Period.</title>
        <authorList>
            <person name="Shkoporov A.N."/>
            <person name="Efimov B.A."/>
            <person name="Khokhlova E.V."/>
            <person name="Chaplin A.V."/>
            <person name="Kafarskaya L.I."/>
            <person name="Durkin A.S."/>
            <person name="McCorrison J."/>
            <person name="Torralba M."/>
            <person name="Gillis M."/>
            <person name="Sutton G."/>
            <person name="Weibel D.B."/>
            <person name="Nelson K.E."/>
            <person name="Smeianov V.V."/>
        </authorList>
    </citation>
    <scope>NUCLEOTIDE SEQUENCE [LARGE SCALE GENOMIC DNA]</scope>
    <source>
        <strain evidence="1 2">2-2B</strain>
    </source>
</reference>
<comment type="caution">
    <text evidence="1">The sequence shown here is derived from an EMBL/GenBank/DDBJ whole genome shotgun (WGS) entry which is preliminary data.</text>
</comment>
<evidence type="ECO:0000313" key="1">
    <source>
        <dbReference type="EMBL" id="EIJ27689.1"/>
    </source>
</evidence>
<proteinExistence type="predicted"/>
<dbReference type="EMBL" id="AJTJ01000018">
    <property type="protein sequence ID" value="EIJ27689.1"/>
    <property type="molecule type" value="Genomic_DNA"/>
</dbReference>
<organism evidence="1 2">
    <name type="scientific">Bifidobacterium longum subsp. longum 2-2B</name>
    <dbReference type="NCBI Taxonomy" id="1161745"/>
    <lineage>
        <taxon>Bacteria</taxon>
        <taxon>Bacillati</taxon>
        <taxon>Actinomycetota</taxon>
        <taxon>Actinomycetes</taxon>
        <taxon>Bifidobacteriales</taxon>
        <taxon>Bifidobacteriaceae</taxon>
        <taxon>Bifidobacterium</taxon>
    </lineage>
</organism>
<accession>A0AAV3FNC5</accession>
<name>A0AAV3FNC5_BIFLL</name>
<gene>
    <name evidence="1" type="ORF">HMPREF1315_1729</name>
</gene>